<dbReference type="PANTHER" id="PTHR35004:SF8">
    <property type="entry name" value="TRANSPOSASE RV3428C-RELATED"/>
    <property type="match status" value="1"/>
</dbReference>
<dbReference type="OrthoDB" id="3193769at2"/>
<dbReference type="PROSITE" id="PS50994">
    <property type="entry name" value="INTEGRASE"/>
    <property type="match status" value="1"/>
</dbReference>
<comment type="similarity">
    <text evidence="1">Belongs to the transposase IS21/IS408/IS1162 family.</text>
</comment>
<keyword evidence="4" id="KW-1185">Reference proteome</keyword>
<reference evidence="3" key="1">
    <citation type="submission" date="2019-07" db="EMBL/GenBank/DDBJ databases">
        <authorList>
            <person name="Wongkuna S."/>
            <person name="Scaria J."/>
        </authorList>
    </citation>
    <scope>NUCLEOTIDE SEQUENCE [LARGE SCALE GENOMIC DNA]</scope>
    <source>
        <strain evidence="3">SW178</strain>
    </source>
</reference>
<dbReference type="InterPro" id="IPR012337">
    <property type="entry name" value="RNaseH-like_sf"/>
</dbReference>
<comment type="caution">
    <text evidence="3">The sequence shown here is derived from an EMBL/GenBank/DDBJ whole genome shotgun (WGS) entry which is preliminary data.</text>
</comment>
<dbReference type="GO" id="GO:0003676">
    <property type="term" value="F:nucleic acid binding"/>
    <property type="evidence" value="ECO:0007669"/>
    <property type="project" value="InterPro"/>
</dbReference>
<evidence type="ECO:0000313" key="3">
    <source>
        <dbReference type="EMBL" id="KAA8500104.1"/>
    </source>
</evidence>
<organism evidence="3 4">
    <name type="scientific">Mediterraneibacter catenae</name>
    <dbReference type="NCBI Taxonomy" id="2594882"/>
    <lineage>
        <taxon>Bacteria</taxon>
        <taxon>Bacillati</taxon>
        <taxon>Bacillota</taxon>
        <taxon>Clostridia</taxon>
        <taxon>Lachnospirales</taxon>
        <taxon>Lachnospiraceae</taxon>
        <taxon>Mediterraneibacter</taxon>
    </lineage>
</organism>
<sequence length="388" mass="44354">MIMVDYREILRLQSLGYNITQIAGSLRSSRNTVREVERLADEKGIRWPLGEKVTNPQLYVLLYPERQKKANVYLEPDCAWIHRELAKKGVNLTLLWKEYQANCSNAGRVPYQYTQFCDIYRAWAKKSKATMRIHHKPGDAMEVDWAGGTLPIKDPVTGETVPAYLFVGVLPCSCYVYAELCSDMKSENWLLCHVHAYEYFGGVPRLTIPDNLRTGVLKNTRLDTVLNRSYSELADHYGTAIVPARVRRPQDKSHAEGSVSYASTWILAALRNETFFSLADAKEAVAEKLEELNGYAFKKREGNRCDAYIHEEKEFMQPLPANPYEPSLWSDQTVLLDYTVTDGLNKYSVPYDLIGESVSVRVTRNTVEVFFHGNRVAVHPRETGRKRD</sequence>
<feature type="non-terminal residue" evidence="3">
    <location>
        <position position="388"/>
    </location>
</feature>
<dbReference type="EMBL" id="VMSO01000054">
    <property type="protein sequence ID" value="KAA8500104.1"/>
    <property type="molecule type" value="Genomic_DNA"/>
</dbReference>
<evidence type="ECO:0000259" key="2">
    <source>
        <dbReference type="PROSITE" id="PS50994"/>
    </source>
</evidence>
<dbReference type="GO" id="GO:0015074">
    <property type="term" value="P:DNA integration"/>
    <property type="evidence" value="ECO:0007669"/>
    <property type="project" value="InterPro"/>
</dbReference>
<dbReference type="Gene3D" id="3.30.420.10">
    <property type="entry name" value="Ribonuclease H-like superfamily/Ribonuclease H"/>
    <property type="match status" value="1"/>
</dbReference>
<dbReference type="Pfam" id="PF22483">
    <property type="entry name" value="Mu-transpos_C_2"/>
    <property type="match status" value="1"/>
</dbReference>
<dbReference type="AlphaFoldDB" id="A0A5M9HT13"/>
<dbReference type="PANTHER" id="PTHR35004">
    <property type="entry name" value="TRANSPOSASE RV3428C-RELATED"/>
    <property type="match status" value="1"/>
</dbReference>
<dbReference type="NCBIfam" id="NF033546">
    <property type="entry name" value="transpos_IS21"/>
    <property type="match status" value="1"/>
</dbReference>
<dbReference type="SUPFAM" id="SSF53098">
    <property type="entry name" value="Ribonuclease H-like"/>
    <property type="match status" value="1"/>
</dbReference>
<dbReference type="Proteomes" id="UP000322025">
    <property type="component" value="Unassembled WGS sequence"/>
</dbReference>
<protein>
    <submittedName>
        <fullName evidence="3">IS21 family transposase</fullName>
    </submittedName>
</protein>
<evidence type="ECO:0000313" key="4">
    <source>
        <dbReference type="Proteomes" id="UP000322025"/>
    </source>
</evidence>
<evidence type="ECO:0000256" key="1">
    <source>
        <dbReference type="ARBA" id="ARBA00009277"/>
    </source>
</evidence>
<name>A0A5M9HT13_9FIRM</name>
<dbReference type="InterPro" id="IPR001584">
    <property type="entry name" value="Integrase_cat-core"/>
</dbReference>
<proteinExistence type="inferred from homology"/>
<dbReference type="InterPro" id="IPR054353">
    <property type="entry name" value="IstA-like_C"/>
</dbReference>
<feature type="domain" description="Integrase catalytic" evidence="2">
    <location>
        <begin position="133"/>
        <end position="313"/>
    </location>
</feature>
<gene>
    <name evidence="3" type="ORF">FNY66_15325</name>
</gene>
<dbReference type="InterPro" id="IPR036397">
    <property type="entry name" value="RNaseH_sf"/>
</dbReference>
<accession>A0A5M9HT13</accession>